<comment type="caution">
    <text evidence="3">The sequence shown here is derived from an EMBL/GenBank/DDBJ whole genome shotgun (WGS) entry which is preliminary data.</text>
</comment>
<dbReference type="Proteomes" id="UP000445000">
    <property type="component" value="Unassembled WGS sequence"/>
</dbReference>
<feature type="domain" description="NACHT" evidence="2">
    <location>
        <begin position="267"/>
        <end position="438"/>
    </location>
</feature>
<feature type="region of interest" description="Disordered" evidence="1">
    <location>
        <begin position="964"/>
        <end position="985"/>
    </location>
</feature>
<feature type="region of interest" description="Disordered" evidence="1">
    <location>
        <begin position="1350"/>
        <end position="1379"/>
    </location>
</feature>
<dbReference type="EMBL" id="BLJN01000009">
    <property type="protein sequence ID" value="GFE84412.1"/>
    <property type="molecule type" value="Genomic_DNA"/>
</dbReference>
<reference evidence="4" key="1">
    <citation type="submission" date="2020-01" db="EMBL/GenBank/DDBJ databases">
        <title>'Steroidobacter agaridevorans' sp. nov., agar-degrading bacteria isolated from rhizosphere soils.</title>
        <authorList>
            <person name="Ikenaga M."/>
            <person name="Kataoka M."/>
            <person name="Murouchi A."/>
            <person name="Katsuragi S."/>
            <person name="Sakai M."/>
        </authorList>
    </citation>
    <scope>NUCLEOTIDE SEQUENCE [LARGE SCALE GENOMIC DNA]</scope>
    <source>
        <strain evidence="4">YU21-B</strain>
    </source>
</reference>
<evidence type="ECO:0000256" key="1">
    <source>
        <dbReference type="SAM" id="MobiDB-lite"/>
    </source>
</evidence>
<dbReference type="InterPro" id="IPR007111">
    <property type="entry name" value="NACHT_NTPase"/>
</dbReference>
<proteinExistence type="predicted"/>
<gene>
    <name evidence="3" type="ORF">GCM10011487_64120</name>
</gene>
<accession>A0A829YNK9</accession>
<dbReference type="Pfam" id="PF05729">
    <property type="entry name" value="NACHT"/>
    <property type="match status" value="1"/>
</dbReference>
<evidence type="ECO:0000313" key="4">
    <source>
        <dbReference type="Proteomes" id="UP000445000"/>
    </source>
</evidence>
<keyword evidence="4" id="KW-1185">Reference proteome</keyword>
<feature type="compositionally biased region" description="Basic and acidic residues" evidence="1">
    <location>
        <begin position="964"/>
        <end position="981"/>
    </location>
</feature>
<name>A0A829YNK9_9GAMM</name>
<sequence length="2126" mass="235966">MQLLLPNQPLSAIAVEGLSPRDQSKATAKTVEIADLTLYHGEASFEHASRMTISQFKYSIANEDADFRVSDAKETIEKFADSYRSYKRKYGTDRVTQKLDFELVTNRTIYGPFQQALDALKSGTPAIGDALKQSKQFGAAAGLTGKALAEFAGKLTLSGLSGSLPANKRSLAGLIVDWSATDDLVASSRLGKIKDFVREKAGHAGSYKNLIKRTDILAELGVENADDLLPCRPALPEVGKVLEREQLSEAVALLPSLSVPLLVNATGGVGKTVFMESLASAISKQSEIVFFDCFGGGQYRSPSDARHLPKKGLIHIANTLAFRGLCDPILPGTTDTPALLLTFRRRLAQCVVTLEEQAPGRGLVIFIDAIDNAQRFADERGQEAFPTLLLESLRYEPIDGVKLVVSCRPERRPTCLTGYKDFALRPFTQQETATYLKARLKSVSAAEIKVAQARSGGNARVLEYLAKSDRGLLDQSEVDKGIELDDLIQQRIDSALAMAIDRGYQQKDIDAFLAGLAVLPPPVPLDEYASAHGMSLDEIESFASDLNPLLERTKQGLMFRDEPTETLVHNRYSSLANALRRVADNLLARQGSSVYAARALPVLLQQLEDGDQLFKLALDERIPATITSTVGKRNIRYARIKSAVLYAANKQDYNKLVRLLVELSTVASVDERGADYILDYPDLVVTANDADAMRRLFETHTAWPGARHARLAIANALAGDSGEAYRHARAASEWLDHYRRNPPKDPIERVRPERMDIAAIPFFLICEGRSQDARNTLDGWRAWYSYEVSEYVFDYLRLADKLKRVKARSVSSFLSALDETGSIAAALSFHEMPKRTTKELVVKLTRACNTDKDFSSGDFHRKERTYDLSDGVRKACALALMNDQASEALKMCQSLPFSHPSVWSFRDTAFRGDLFQFVFRVALIAAVNKKEVGEKDLLPKDLAPLLATVKRSLKGKEFEAKAKEAINKAPHKNRDSDEPSKDPLAMSYDEKRDAEKFLTKLPYVLALTSALREALLASSKTIDGRFLELIEAWETARKHKDTYGTGEHDHLFRMLGLEIAQFVLWVRRDLKKSSIERFLTAVHSQIVSPYTLIDIVGVLAQRTPLHVLAGSQAVKARELIQAENDVTARGSLFARLGRAILPASLDEASAYFHAGLEQMDAIGSGDYIYTNELLLFASMLKGAELDEQDFHTLSNVAELNLGDEPHKFFWVAYARGMAKAAGARGLAKLSRWDDRSKIGLDHTLYPNLIALVSDGKLEPELAVALNRLADPAEYHEYGTREFIKVLQSRGAADKREIVAELIHEYLDDNPGVSSDSTVAALALLAETVLGKKADATKHLQAAAKEFGPIRHAQNEHSNYSGSGTDSRLGNRRGDRDRENRKKLKAIARATDPADEAALAKAFREVDQLEQIWDLRGAFFDDMRKKVEFDSRAQYIKSIAASEHLNWFWKMAELEECRKQWTASSSSIGAAFESIAIPMLRLHSDAVVDDGSFSGYKLKELSNLTGVAMSSLVLDLIKALSQPDAFASGAAWLGIACFIAPEADDGMGQLALKRLLRSEAANLANSVADGPWQTGLYPASDTAAIASGLIWRQLGSPNADDRWRAAHSMRSLARFGRWDVIDQIVQGIAAKTAGPFQASELKFYHLHAKLWLLIALARLAIDHPREIARHSEALEAVVRDDAEPHVLMRHFAQSALVACIEAGGLSIAEQNAKELRAANRSPYPRMNSKTRKGGGYYQGRPKGSPEPEFEFHLDIDFAKHDVDNLGQVFGKGTWEVTDLMSEIVRRLDPSVTSMYESEGRQSRYSRESYSMIERSHSYAQQLGWHALFFAAGKLLKKHPVTDDWWGSGEGDPWSEWLCRYTLTRNDGLWLSDGTDRTPLDTQTVLLRKGKEGLELTGDQGLIKKLIGITGRPHEIVIEGDWHSSDNIKVRISSALVEPDNAQRFAQKLVGEQPMSAWIPTFSEGDEESGYSHNEKNGHEAWVVNPSGEARLDKHDPLSVDDANRRPRLAKKYSDSMRIHAADAFGRTWQYDSAEIALRAQAWGRNETDNSRGPHPGLRLLCTASTLKKILKKHNKTLLLLIVLRRSEQETYRGSTKWTHTVAVVSITKAMGVIYLPGRINHLHKDRW</sequence>
<evidence type="ECO:0000313" key="3">
    <source>
        <dbReference type="EMBL" id="GFE84412.1"/>
    </source>
</evidence>
<feature type="compositionally biased region" description="Polar residues" evidence="1">
    <location>
        <begin position="1355"/>
        <end position="1365"/>
    </location>
</feature>
<dbReference type="SUPFAM" id="SSF52540">
    <property type="entry name" value="P-loop containing nucleoside triphosphate hydrolases"/>
    <property type="match status" value="1"/>
</dbReference>
<evidence type="ECO:0000259" key="2">
    <source>
        <dbReference type="Pfam" id="PF05729"/>
    </source>
</evidence>
<protein>
    <recommendedName>
        <fullName evidence="2">NACHT domain-containing protein</fullName>
    </recommendedName>
</protein>
<dbReference type="InterPro" id="IPR027417">
    <property type="entry name" value="P-loop_NTPase"/>
</dbReference>
<feature type="region of interest" description="Disordered" evidence="1">
    <location>
        <begin position="1721"/>
        <end position="1743"/>
    </location>
</feature>
<organism evidence="3 4">
    <name type="scientific">Steroidobacter agaridevorans</name>
    <dbReference type="NCBI Taxonomy" id="2695856"/>
    <lineage>
        <taxon>Bacteria</taxon>
        <taxon>Pseudomonadati</taxon>
        <taxon>Pseudomonadota</taxon>
        <taxon>Gammaproteobacteria</taxon>
        <taxon>Steroidobacterales</taxon>
        <taxon>Steroidobacteraceae</taxon>
        <taxon>Steroidobacter</taxon>
    </lineage>
</organism>